<proteinExistence type="predicted"/>
<reference evidence="1" key="1">
    <citation type="submission" date="2019-12" db="EMBL/GenBank/DDBJ databases">
        <title>An insight into the sialome of adult female Ixodes ricinus ticks feeding for 6 days.</title>
        <authorList>
            <person name="Perner J."/>
            <person name="Ribeiro J.M.C."/>
        </authorList>
    </citation>
    <scope>NUCLEOTIDE SEQUENCE</scope>
    <source>
        <strain evidence="1">Semi-engorged</strain>
        <tissue evidence="1">Salivary glands</tissue>
    </source>
</reference>
<name>A0A6B0U886_IXORI</name>
<dbReference type="AlphaFoldDB" id="A0A6B0U886"/>
<accession>A0A6B0U886</accession>
<sequence length="84" mass="9193">MARIVPCREGAATILCFTLCCAAGKAISASSLLWGRSRRHKLSCSKDVRGSCQRYELALLAFAAVQRGVKRSIDASFGIFLQWL</sequence>
<dbReference type="EMBL" id="GIFC01002981">
    <property type="protein sequence ID" value="MXU85064.1"/>
    <property type="molecule type" value="Transcribed_RNA"/>
</dbReference>
<protein>
    <submittedName>
        <fullName evidence="1">Putative secreted protein</fullName>
    </submittedName>
</protein>
<evidence type="ECO:0000313" key="1">
    <source>
        <dbReference type="EMBL" id="MXU85064.1"/>
    </source>
</evidence>
<organism evidence="1">
    <name type="scientific">Ixodes ricinus</name>
    <name type="common">Common tick</name>
    <name type="synonym">Acarus ricinus</name>
    <dbReference type="NCBI Taxonomy" id="34613"/>
    <lineage>
        <taxon>Eukaryota</taxon>
        <taxon>Metazoa</taxon>
        <taxon>Ecdysozoa</taxon>
        <taxon>Arthropoda</taxon>
        <taxon>Chelicerata</taxon>
        <taxon>Arachnida</taxon>
        <taxon>Acari</taxon>
        <taxon>Parasitiformes</taxon>
        <taxon>Ixodida</taxon>
        <taxon>Ixodoidea</taxon>
        <taxon>Ixodidae</taxon>
        <taxon>Ixodinae</taxon>
        <taxon>Ixodes</taxon>
    </lineage>
</organism>